<evidence type="ECO:0000256" key="1">
    <source>
        <dbReference type="SAM" id="Phobius"/>
    </source>
</evidence>
<reference evidence="3" key="1">
    <citation type="submission" date="2017-08" db="EMBL/GenBank/DDBJ databases">
        <title>Genome sequence of Candidatus Hamiltonella defensa from Acyrthosiphon pisum strain MI47.</title>
        <authorList>
            <person name="Patel V.A."/>
            <person name="Chevignon G."/>
            <person name="Russell J.A."/>
            <person name="Oliver K.M."/>
        </authorList>
    </citation>
    <scope>NUCLEOTIDE SEQUENCE</scope>
    <source>
        <strain evidence="3">MI47</strain>
    </source>
</reference>
<dbReference type="OMA" id="YYKHREL"/>
<dbReference type="Proteomes" id="UP000792865">
    <property type="component" value="Chromosome"/>
</dbReference>
<dbReference type="AlphaFoldDB" id="A0A4P2SNP1"/>
<dbReference type="RefSeq" id="WP_015873507.1">
    <property type="nucleotide sequence ID" value="NZ_CADIJH010000028.1"/>
</dbReference>
<dbReference type="InterPro" id="IPR032118">
    <property type="entry name" value="Phage_holin_HP1"/>
</dbReference>
<proteinExistence type="predicted"/>
<sequence>MNNIEKYTTGTAYGASATTFLCGALSLSEWALVTGIICSLLTVGLNWYYRHKEYRFRTRNPS</sequence>
<protein>
    <submittedName>
        <fullName evidence="3">Holin</fullName>
    </submittedName>
</protein>
<feature type="transmembrane region" description="Helical" evidence="1">
    <location>
        <begin position="30"/>
        <end position="49"/>
    </location>
</feature>
<evidence type="ECO:0000313" key="2">
    <source>
        <dbReference type="EMBL" id="ASV33116.1"/>
    </source>
</evidence>
<keyword evidence="1" id="KW-1133">Transmembrane helix</keyword>
<dbReference type="GeneID" id="66261954"/>
<organism evidence="3 4">
    <name type="scientific">Candidatus Williamhamiltonella defendens</name>
    <dbReference type="NCBI Taxonomy" id="138072"/>
    <lineage>
        <taxon>Bacteria</taxon>
        <taxon>Pseudomonadati</taxon>
        <taxon>Pseudomonadota</taxon>
        <taxon>Gammaproteobacteria</taxon>
        <taxon>Enterobacterales</taxon>
        <taxon>Enterobacteriaceae</taxon>
        <taxon>aphid secondary symbionts</taxon>
        <taxon>Candidatus Williamhamiltonella</taxon>
    </lineage>
</organism>
<dbReference type="EMBL" id="CP022932">
    <property type="protein sequence ID" value="ASV33883.1"/>
    <property type="molecule type" value="Genomic_DNA"/>
</dbReference>
<name>A0A4P2SNP1_9ENTR</name>
<dbReference type="Pfam" id="PF16080">
    <property type="entry name" value="Phage_holin_2_3"/>
    <property type="match status" value="1"/>
</dbReference>
<gene>
    <name evidence="2" type="ORF">CJJ18_02290</name>
    <name evidence="3" type="ORF">CJJ18_07675</name>
</gene>
<keyword evidence="1" id="KW-0472">Membrane</keyword>
<accession>A0A4P2SNP1</accession>
<evidence type="ECO:0000313" key="3">
    <source>
        <dbReference type="EMBL" id="ASV33883.1"/>
    </source>
</evidence>
<evidence type="ECO:0000313" key="4">
    <source>
        <dbReference type="Proteomes" id="UP000792865"/>
    </source>
</evidence>
<keyword evidence="1" id="KW-0812">Transmembrane</keyword>
<dbReference type="EMBL" id="CP022932">
    <property type="protein sequence ID" value="ASV33116.1"/>
    <property type="molecule type" value="Genomic_DNA"/>
</dbReference>